<gene>
    <name evidence="2" type="ORF">P775_06715</name>
</gene>
<feature type="domain" description="Glycosyltransferase 2-like" evidence="1">
    <location>
        <begin position="627"/>
        <end position="738"/>
    </location>
</feature>
<dbReference type="Pfam" id="PF00535">
    <property type="entry name" value="Glycos_transf_2"/>
    <property type="match status" value="1"/>
</dbReference>
<dbReference type="EMBL" id="AWWI01000049">
    <property type="protein sequence ID" value="PIL20952.1"/>
    <property type="molecule type" value="Genomic_DNA"/>
</dbReference>
<dbReference type="CDD" id="cd11579">
    <property type="entry name" value="Glyco_tran_WbsX"/>
    <property type="match status" value="1"/>
</dbReference>
<comment type="caution">
    <text evidence="2">The sequence shown here is derived from an EMBL/GenBank/DDBJ whole genome shotgun (WGS) entry which is preliminary data.</text>
</comment>
<dbReference type="InterPro" id="IPR032719">
    <property type="entry name" value="WbsX"/>
</dbReference>
<proteinExistence type="predicted"/>
<dbReference type="Proteomes" id="UP000231259">
    <property type="component" value="Unassembled WGS sequence"/>
</dbReference>
<dbReference type="Pfam" id="PF14307">
    <property type="entry name" value="Glyco_tran_WbsX"/>
    <property type="match status" value="1"/>
</dbReference>
<dbReference type="InterPro" id="IPR029044">
    <property type="entry name" value="Nucleotide-diphossugar_trans"/>
</dbReference>
<dbReference type="Pfam" id="PF05045">
    <property type="entry name" value="RgpF"/>
    <property type="match status" value="1"/>
</dbReference>
<sequence>MKNSAEPLALADADPDLDAAWYGAQFPDVALSGLCPAEHWHRIGRHIGRPKGPATARGHVEPQPSFEILGEHVSSHRGPAVTLEEKEHPVLQFKGRLAVHLHLFHLDMLFQYQIWLASIEAPFDLYVSVAEADAAGPCEAALRSLPGLLRLHVELMPNRGRDIAPMVVGFGPRLAGYDLVVHFHSKKSAHTAAKRDWGLHLGHHLFHSKAHFTQILNLFADTPGLGLAFPVYHPSVSEQIKWGGNFARVAEEMLRLLGAESSPLTEADLLPFPAGSFFVARTEAIRPLLAGGFTLSEFEAEEGQVDGTLAHAIERMLPLATARRGFTFRQIRAEKPHSLSRSYLNGPRYTSDCLRRLETGEMAHVPSVLNPALAGLRITFFTCATAGYERSLPFESLVDGARYVFFTDTPGSSPSAQWDLRPLAVQGADQIRTARRHKTQPHLVLEDCDIAVWIDGNIAATGDLTPLIVQTLGAGAAFGVVPHPYRANVAEELSALIHNRMDDPGLMRAQQARYVTEGFPDDGGLTETNFMVMDLRRPETRQALDIWWSEIKGNSRRDQLSFDYACWKAGAAKTSLIDTGLSVRADPRFAYLDHGGTRHAHLDPLRELGESLPGQLIPDSDQLRVDVVICVHNSPDDVARCLHSARLARDGRTRMLIVDDGSAPATRRVIARHLVSCPSDILIRHDIALGYTRSANAGLKASCADYVILLNSDTIVPSGWVRALVTAGEADPDVGIVGPLSNAATWQSVPLAKDSRGDFALNALPEGVSLAEAARLCERIPAAAVYQSPIVNGFCFAIKRRVIDGIGYFDEEAFPQGYGEENDYCLRLSDIGMTCGITLSTYVYHAKSKSFSHERRLVLSQSGWESLVRKHGAERLSSAVRELQDHPALGLARSWFPALTCRHEPRAQAVGFYLPQFHPLAVNDRAWGPGFSEWRNVVKAGPRYNGHPQPRLPGELGYYDLRTAETLAAQGQLAQEFGLAAMAVYYYRFGSERLMGAVTDRLLSMPEGGPNFFYCWANEDWTRAWDGKTHEAILRQDYSTDTLSLFAQDLIEASADSRYFRIGDKPVVMIYQLNKLPDAPGTIHFLRERLRKSLGLEMVLGTTWNPDFRPEWEELVDFVAQFPPHRTPRRSERRLLARESLAGASEACGDFFESYDQVSVQSLEAVDSFPKLAPGICPDWDNSPRRARQANILVGSTPGKFEDWTRQAALHAIRKHRDGQLPAPLVFVNAWNEWAEGAVLEPTEKDGRAYLAALRRGLFASG</sequence>
<accession>A0A2G8RHF6</accession>
<organism evidence="2 3">
    <name type="scientific">Puniceibacterium antarcticum</name>
    <dbReference type="NCBI Taxonomy" id="1206336"/>
    <lineage>
        <taxon>Bacteria</taxon>
        <taxon>Pseudomonadati</taxon>
        <taxon>Pseudomonadota</taxon>
        <taxon>Alphaproteobacteria</taxon>
        <taxon>Rhodobacterales</taxon>
        <taxon>Paracoccaceae</taxon>
        <taxon>Puniceibacterium</taxon>
    </lineage>
</organism>
<dbReference type="OrthoDB" id="7210452at2"/>
<dbReference type="AlphaFoldDB" id="A0A2G8RHF6"/>
<name>A0A2G8RHF6_9RHOB</name>
<evidence type="ECO:0000259" key="1">
    <source>
        <dbReference type="Pfam" id="PF00535"/>
    </source>
</evidence>
<dbReference type="InterPro" id="IPR001173">
    <property type="entry name" value="Glyco_trans_2-like"/>
</dbReference>
<dbReference type="SUPFAM" id="SSF53448">
    <property type="entry name" value="Nucleotide-diphospho-sugar transferases"/>
    <property type="match status" value="1"/>
</dbReference>
<keyword evidence="3" id="KW-1185">Reference proteome</keyword>
<dbReference type="PANTHER" id="PTHR41244">
    <property type="entry name" value="RHAMNAN SYNTHESIS F"/>
    <property type="match status" value="1"/>
</dbReference>
<dbReference type="InterPro" id="IPR007739">
    <property type="entry name" value="RgpF"/>
</dbReference>
<reference evidence="2 3" key="1">
    <citation type="submission" date="2013-09" db="EMBL/GenBank/DDBJ databases">
        <title>Genome sequencing of Phaeobacter antarcticus sp. nov. SM1211.</title>
        <authorList>
            <person name="Zhang X.-Y."/>
            <person name="Liu C."/>
            <person name="Chen X.-L."/>
            <person name="Xie B.-B."/>
            <person name="Qin Q.-L."/>
            <person name="Rong J.-C."/>
            <person name="Zhang Y.-Z."/>
        </authorList>
    </citation>
    <scope>NUCLEOTIDE SEQUENCE [LARGE SCALE GENOMIC DNA]</scope>
    <source>
        <strain evidence="2 3">SM1211</strain>
    </source>
</reference>
<dbReference type="Gene3D" id="3.90.550.10">
    <property type="entry name" value="Spore Coat Polysaccharide Biosynthesis Protein SpsA, Chain A"/>
    <property type="match status" value="1"/>
</dbReference>
<protein>
    <recommendedName>
        <fullName evidence="1">Glycosyltransferase 2-like domain-containing protein</fullName>
    </recommendedName>
</protein>
<evidence type="ECO:0000313" key="3">
    <source>
        <dbReference type="Proteomes" id="UP000231259"/>
    </source>
</evidence>
<evidence type="ECO:0000313" key="2">
    <source>
        <dbReference type="EMBL" id="PIL20952.1"/>
    </source>
</evidence>
<dbReference type="PANTHER" id="PTHR41244:SF1">
    <property type="entry name" value="GLYCOSYLTRANSFERASE"/>
    <property type="match status" value="1"/>
</dbReference>
<dbReference type="RefSeq" id="WP_099910205.1">
    <property type="nucleotide sequence ID" value="NZ_AWWI01000049.1"/>
</dbReference>
<dbReference type="Gene3D" id="3.20.20.80">
    <property type="entry name" value="Glycosidases"/>
    <property type="match status" value="1"/>
</dbReference>